<comment type="caution">
    <text evidence="5">The sequence shown here is derived from an EMBL/GenBank/DDBJ whole genome shotgun (WGS) entry which is preliminary data.</text>
</comment>
<dbReference type="InterPro" id="IPR000477">
    <property type="entry name" value="RT_dom"/>
</dbReference>
<dbReference type="OrthoDB" id="512555at2759"/>
<evidence type="ECO:0000256" key="1">
    <source>
        <dbReference type="SAM" id="MobiDB-lite"/>
    </source>
</evidence>
<dbReference type="InterPro" id="IPR025558">
    <property type="entry name" value="DUF4283"/>
</dbReference>
<dbReference type="PANTHER" id="PTHR31286:SF178">
    <property type="entry name" value="DUF4283 DOMAIN-CONTAINING PROTEIN"/>
    <property type="match status" value="1"/>
</dbReference>
<evidence type="ECO:0000313" key="6">
    <source>
        <dbReference type="Proteomes" id="UP001153555"/>
    </source>
</evidence>
<dbReference type="Pfam" id="PF00078">
    <property type="entry name" value="RVT_1"/>
    <property type="match status" value="1"/>
</dbReference>
<dbReference type="InterPro" id="IPR025836">
    <property type="entry name" value="Zn_knuckle_CX2CX4HX4C"/>
</dbReference>
<dbReference type="Pfam" id="PF14392">
    <property type="entry name" value="zf-CCHC_4"/>
    <property type="match status" value="1"/>
</dbReference>
<feature type="region of interest" description="Disordered" evidence="1">
    <location>
        <begin position="274"/>
        <end position="297"/>
    </location>
</feature>
<dbReference type="SUPFAM" id="SSF56219">
    <property type="entry name" value="DNase I-like"/>
    <property type="match status" value="1"/>
</dbReference>
<feature type="non-terminal residue" evidence="5">
    <location>
        <position position="1"/>
    </location>
</feature>
<dbReference type="AlphaFoldDB" id="A0A9N7R3H3"/>
<proteinExistence type="predicted"/>
<dbReference type="Gene3D" id="3.60.10.10">
    <property type="entry name" value="Endonuclease/exonuclease/phosphatase"/>
    <property type="match status" value="1"/>
</dbReference>
<name>A0A9N7R3H3_STRHE</name>
<sequence>LFPNFCLGFMGSNFCFGHDEDLSSRLKNFSLSNRESLLVDIAQNDIKISDEECQNSLFGKVIGDRIASWNGVTRTMSQIWRLRQPMEVKELGTNYFQFIFQCKEDKDRVAKGINWSIDNQYLLLTEWKTGLSPSHPIFQELPIWVQVFNVPLNWISSEVGLKIGKIFPRVNNVVVVGAGSHGGKILRLLVSVNLNESLPRCANIRLGDQIVSVSFKYEKLINMCHYCGLVGHLDRSCSERIDAIKNNSLKEGQFGEWMRAPDGPLWSGPAFSGSKFTCPDSPNNPTSQSPLKTTTSQMEENNQLLVISMESSQQEQPEVQGPIHPSPVSKEPTVSSSPNSLELISSEKAASTVHHIVVKDKSSLMEVEDSQAIISVVPLSSDLKMDATPMLHLKTWKRSNTADAFFFLSETKKSSSFVHSVVSKLGFNNRFTLVNPQGISGGLLLLWSSDISILNVSCQDFFIAVEFSFKNSVSSWGVFTYLSPYSTIRTEQWKFLESEKSNWGNRWFAIGDWNDICLSSDKLGGIPRSPRSMAGFNDFINNMAMEEIRMVGNKFTWCNLRLSEGLIQEKLDRGFCSLDWMQSFPNATITTILRSASDHSLLLLNSGALKEQNSKRFHFDKRWLLKEDISQVVSEAWSLPCTGTPFFKLKEKIKSTRKALIIWSSKLCVKKIMLQMGFCQQFVNLIMVCISSCSYSFKVNGLISGYVLPSRGIRQGDPLSPYLFIIMAELLSALVSASVASGDFIGLKLSRNGPALSHLLFADDSLFFCKASVDQTALLLNLLEKYRLFTGQTVNMLKSAVFFSRSCPAILQSRICSSLNGIPSHKSTRYLGLPLGIGKSKIEVFQYVVDSVKSRIQNWKSNMLTPAGKEVLIKAV</sequence>
<reference evidence="5" key="1">
    <citation type="submission" date="2019-12" db="EMBL/GenBank/DDBJ databases">
        <authorList>
            <person name="Scholes J."/>
        </authorList>
    </citation>
    <scope>NUCLEOTIDE SEQUENCE</scope>
</reference>
<evidence type="ECO:0000259" key="3">
    <source>
        <dbReference type="Pfam" id="PF14111"/>
    </source>
</evidence>
<evidence type="ECO:0000313" key="5">
    <source>
        <dbReference type="EMBL" id="CAA0811789.1"/>
    </source>
</evidence>
<dbReference type="InterPro" id="IPR036691">
    <property type="entry name" value="Endo/exonu/phosph_ase_sf"/>
</dbReference>
<protein>
    <submittedName>
        <fullName evidence="5">Uncharacterized mitochondrial protein AtMg01250</fullName>
    </submittedName>
</protein>
<feature type="region of interest" description="Disordered" evidence="1">
    <location>
        <begin position="311"/>
        <end position="339"/>
    </location>
</feature>
<dbReference type="InterPro" id="IPR040256">
    <property type="entry name" value="At4g02000-like"/>
</dbReference>
<evidence type="ECO:0000259" key="4">
    <source>
        <dbReference type="Pfam" id="PF14392"/>
    </source>
</evidence>
<dbReference type="Proteomes" id="UP001153555">
    <property type="component" value="Unassembled WGS sequence"/>
</dbReference>
<accession>A0A9N7R3H3</accession>
<gene>
    <name evidence="5" type="ORF">SHERM_00281</name>
</gene>
<keyword evidence="6" id="KW-1185">Reference proteome</keyword>
<feature type="compositionally biased region" description="Polar residues" evidence="1">
    <location>
        <begin position="280"/>
        <end position="297"/>
    </location>
</feature>
<feature type="domain" description="DUF4283" evidence="3">
    <location>
        <begin position="50"/>
        <end position="134"/>
    </location>
</feature>
<feature type="non-terminal residue" evidence="5">
    <location>
        <position position="876"/>
    </location>
</feature>
<dbReference type="PANTHER" id="PTHR31286">
    <property type="entry name" value="GLYCINE-RICH CELL WALL STRUCTURAL PROTEIN 1.8-LIKE"/>
    <property type="match status" value="1"/>
</dbReference>
<evidence type="ECO:0000259" key="2">
    <source>
        <dbReference type="Pfam" id="PF00078"/>
    </source>
</evidence>
<dbReference type="Pfam" id="PF14111">
    <property type="entry name" value="DUF4283"/>
    <property type="match status" value="1"/>
</dbReference>
<feature type="domain" description="Reverse transcriptase" evidence="2">
    <location>
        <begin position="690"/>
        <end position="834"/>
    </location>
</feature>
<organism evidence="5 6">
    <name type="scientific">Striga hermonthica</name>
    <name type="common">Purple witchweed</name>
    <name type="synonym">Buchnera hermonthica</name>
    <dbReference type="NCBI Taxonomy" id="68872"/>
    <lineage>
        <taxon>Eukaryota</taxon>
        <taxon>Viridiplantae</taxon>
        <taxon>Streptophyta</taxon>
        <taxon>Embryophyta</taxon>
        <taxon>Tracheophyta</taxon>
        <taxon>Spermatophyta</taxon>
        <taxon>Magnoliopsida</taxon>
        <taxon>eudicotyledons</taxon>
        <taxon>Gunneridae</taxon>
        <taxon>Pentapetalae</taxon>
        <taxon>asterids</taxon>
        <taxon>lamiids</taxon>
        <taxon>Lamiales</taxon>
        <taxon>Orobanchaceae</taxon>
        <taxon>Buchnereae</taxon>
        <taxon>Striga</taxon>
    </lineage>
</organism>
<feature type="domain" description="Zinc knuckle CX2CX4HX4C" evidence="4">
    <location>
        <begin position="212"/>
        <end position="238"/>
    </location>
</feature>
<dbReference type="EMBL" id="CACSLK010009557">
    <property type="protein sequence ID" value="CAA0811789.1"/>
    <property type="molecule type" value="Genomic_DNA"/>
</dbReference>